<sequence>MRVSRDKVMHWSHLIVNALEHSEEITWLVDKNTLRMEIANFMISELQVEEAVDQEVRRILKSFKRTIAEGSREWDVMYQKTFEEQMKKHGRISS</sequence>
<gene>
    <name evidence="1" type="ORF">U14_00196</name>
</gene>
<dbReference type="AlphaFoldDB" id="A0A0S6VUY4"/>
<name>A0A0S6VUY4_9BACT</name>
<protein>
    <recommendedName>
        <fullName evidence="3">DUF507 domain-containing protein</fullName>
    </recommendedName>
</protein>
<dbReference type="Proteomes" id="UP000030700">
    <property type="component" value="Unassembled WGS sequence"/>
</dbReference>
<accession>A0A0S6VUY4</accession>
<dbReference type="EMBL" id="DF820455">
    <property type="protein sequence ID" value="GAK48979.1"/>
    <property type="molecule type" value="Genomic_DNA"/>
</dbReference>
<dbReference type="STRING" id="1499966.U14_00196"/>
<keyword evidence="2" id="KW-1185">Reference proteome</keyword>
<dbReference type="HOGENOM" id="CLU_187465_0_0_0"/>
<evidence type="ECO:0008006" key="3">
    <source>
        <dbReference type="Google" id="ProtNLM"/>
    </source>
</evidence>
<dbReference type="InterPro" id="IPR007463">
    <property type="entry name" value="DUF507"/>
</dbReference>
<reference evidence="1 2" key="1">
    <citation type="journal article" date="2015" name="PeerJ">
        <title>First genomic representation of candidate bacterial phylum KSB3 points to enhanced environmental sensing as a trigger of wastewater bulking.</title>
        <authorList>
            <person name="Sekiguchi Y."/>
            <person name="Ohashi A."/>
            <person name="Parks D.H."/>
            <person name="Yamauchi T."/>
            <person name="Tyson G.W."/>
            <person name="Hugenholtz P."/>
        </authorList>
    </citation>
    <scope>NUCLEOTIDE SEQUENCE [LARGE SCALE GENOMIC DNA]</scope>
</reference>
<dbReference type="Pfam" id="PF04368">
    <property type="entry name" value="DUF507"/>
    <property type="match status" value="1"/>
</dbReference>
<organism evidence="1 2">
    <name type="scientific">Candidatus Moduliflexus flocculans</name>
    <dbReference type="NCBI Taxonomy" id="1499966"/>
    <lineage>
        <taxon>Bacteria</taxon>
        <taxon>Candidatus Moduliflexota</taxon>
        <taxon>Candidatus Moduliflexia</taxon>
        <taxon>Candidatus Moduliflexales</taxon>
        <taxon>Candidatus Moduliflexaceae</taxon>
    </lineage>
</organism>
<evidence type="ECO:0000313" key="2">
    <source>
        <dbReference type="Proteomes" id="UP000030700"/>
    </source>
</evidence>
<evidence type="ECO:0000313" key="1">
    <source>
        <dbReference type="EMBL" id="GAK48979.1"/>
    </source>
</evidence>
<proteinExistence type="predicted"/>